<proteinExistence type="predicted"/>
<organism evidence="1 2">
    <name type="scientific">Acaulospora colombiana</name>
    <dbReference type="NCBI Taxonomy" id="27376"/>
    <lineage>
        <taxon>Eukaryota</taxon>
        <taxon>Fungi</taxon>
        <taxon>Fungi incertae sedis</taxon>
        <taxon>Mucoromycota</taxon>
        <taxon>Glomeromycotina</taxon>
        <taxon>Glomeromycetes</taxon>
        <taxon>Diversisporales</taxon>
        <taxon>Acaulosporaceae</taxon>
        <taxon>Acaulospora</taxon>
    </lineage>
</organism>
<sequence>VPLIRIPTSVPPVRVPTSVPPVRVPTSTLSAPPVRVPTSVPPVRVPTSTLSAPIRITSKILPISAPIHASVPTQLLTVTNSAPIKISSETPKPVDLQTSTKQPSIPDVISTTSGGISTSLRPSPNVIPTSKQPLTSALASIQIPPSITPSFVQSLTSANAQPPQTSNLDQTSIRDPSLASGRNGKSTTSSLDLSGAIVSKLPIGDDNAPEVPGNRKNGADNPFGANPHLPSPPNPPYISPYDSRSPYFIPAVAGTIIAIILIISIIIVIIKKTIFIAKGKYDDRDKRKSHSFFKQLSDVENAQCHVSPTTQTSGLYEESVMIESSNNNFESSVNGGSEIGTESTSTMDLSMATKTSSNWNECMK</sequence>
<name>A0ACA9L768_9GLOM</name>
<feature type="non-terminal residue" evidence="1">
    <location>
        <position position="1"/>
    </location>
</feature>
<keyword evidence="2" id="KW-1185">Reference proteome</keyword>
<evidence type="ECO:0000313" key="1">
    <source>
        <dbReference type="EMBL" id="CAG8509367.1"/>
    </source>
</evidence>
<dbReference type="EMBL" id="CAJVPT010004553">
    <property type="protein sequence ID" value="CAG8509367.1"/>
    <property type="molecule type" value="Genomic_DNA"/>
</dbReference>
<protein>
    <submittedName>
        <fullName evidence="1">2549_t:CDS:1</fullName>
    </submittedName>
</protein>
<comment type="caution">
    <text evidence="1">The sequence shown here is derived from an EMBL/GenBank/DDBJ whole genome shotgun (WGS) entry which is preliminary data.</text>
</comment>
<dbReference type="Proteomes" id="UP000789525">
    <property type="component" value="Unassembled WGS sequence"/>
</dbReference>
<gene>
    <name evidence="1" type="ORF">ACOLOM_LOCUS3149</name>
</gene>
<accession>A0ACA9L768</accession>
<evidence type="ECO:0000313" key="2">
    <source>
        <dbReference type="Proteomes" id="UP000789525"/>
    </source>
</evidence>
<reference evidence="1" key="1">
    <citation type="submission" date="2021-06" db="EMBL/GenBank/DDBJ databases">
        <authorList>
            <person name="Kallberg Y."/>
            <person name="Tangrot J."/>
            <person name="Rosling A."/>
        </authorList>
    </citation>
    <scope>NUCLEOTIDE SEQUENCE</scope>
    <source>
        <strain evidence="1">CL356</strain>
    </source>
</reference>